<evidence type="ECO:0000259" key="1">
    <source>
        <dbReference type="Pfam" id="PF08241"/>
    </source>
</evidence>
<keyword evidence="2" id="KW-0489">Methyltransferase</keyword>
<keyword evidence="3" id="KW-1185">Reference proteome</keyword>
<dbReference type="OrthoDB" id="9797252at2"/>
<dbReference type="Proteomes" id="UP000317893">
    <property type="component" value="Unassembled WGS sequence"/>
</dbReference>
<dbReference type="GO" id="GO:0008757">
    <property type="term" value="F:S-adenosylmethionine-dependent methyltransferase activity"/>
    <property type="evidence" value="ECO:0007669"/>
    <property type="project" value="InterPro"/>
</dbReference>
<dbReference type="Gene3D" id="3.40.50.150">
    <property type="entry name" value="Vaccinia Virus protein VP39"/>
    <property type="match status" value="1"/>
</dbReference>
<dbReference type="Pfam" id="PF08241">
    <property type="entry name" value="Methyltransf_11"/>
    <property type="match status" value="1"/>
</dbReference>
<dbReference type="RefSeq" id="WP_141848396.1">
    <property type="nucleotide sequence ID" value="NZ_BAAAPR010000005.1"/>
</dbReference>
<organism evidence="2 3">
    <name type="scientific">Lapillicoccus jejuensis</name>
    <dbReference type="NCBI Taxonomy" id="402171"/>
    <lineage>
        <taxon>Bacteria</taxon>
        <taxon>Bacillati</taxon>
        <taxon>Actinomycetota</taxon>
        <taxon>Actinomycetes</taxon>
        <taxon>Micrococcales</taxon>
        <taxon>Intrasporangiaceae</taxon>
        <taxon>Lapillicoccus</taxon>
    </lineage>
</organism>
<gene>
    <name evidence="2" type="ORF">FB458_2053</name>
</gene>
<proteinExistence type="predicted"/>
<dbReference type="EMBL" id="VFMN01000001">
    <property type="protein sequence ID" value="TQJ08952.1"/>
    <property type="molecule type" value="Genomic_DNA"/>
</dbReference>
<accession>A0A542E0U3</accession>
<evidence type="ECO:0000313" key="3">
    <source>
        <dbReference type="Proteomes" id="UP000317893"/>
    </source>
</evidence>
<feature type="domain" description="Methyltransferase type 11" evidence="1">
    <location>
        <begin position="92"/>
        <end position="146"/>
    </location>
</feature>
<dbReference type="PANTHER" id="PTHR43036">
    <property type="entry name" value="OSJNBB0011N17.9 PROTEIN"/>
    <property type="match status" value="1"/>
</dbReference>
<dbReference type="GO" id="GO:0032259">
    <property type="term" value="P:methylation"/>
    <property type="evidence" value="ECO:0007669"/>
    <property type="project" value="UniProtKB-KW"/>
</dbReference>
<dbReference type="AlphaFoldDB" id="A0A542E0U3"/>
<keyword evidence="2" id="KW-0808">Transferase</keyword>
<dbReference type="InterPro" id="IPR029063">
    <property type="entry name" value="SAM-dependent_MTases_sf"/>
</dbReference>
<reference evidence="2 3" key="1">
    <citation type="submission" date="2019-06" db="EMBL/GenBank/DDBJ databases">
        <title>Sequencing the genomes of 1000 actinobacteria strains.</title>
        <authorList>
            <person name="Klenk H.-P."/>
        </authorList>
    </citation>
    <scope>NUCLEOTIDE SEQUENCE [LARGE SCALE GENOMIC DNA]</scope>
    <source>
        <strain evidence="2 3">DSM 18607</strain>
    </source>
</reference>
<dbReference type="SUPFAM" id="SSF53335">
    <property type="entry name" value="S-adenosyl-L-methionine-dependent methyltransferases"/>
    <property type="match status" value="1"/>
</dbReference>
<name>A0A542E0U3_9MICO</name>
<dbReference type="InterPro" id="IPR013216">
    <property type="entry name" value="Methyltransf_11"/>
</dbReference>
<dbReference type="CDD" id="cd02440">
    <property type="entry name" value="AdoMet_MTases"/>
    <property type="match status" value="1"/>
</dbReference>
<sequence length="220" mass="24017">MTPRHDAWPPGFFDRYDEDDDAVFYGPPRLVTHLDDGAIAAVTGLYDELDVPGGRVLDLMSSWVSHLSRRPAGGLTVLGMNAVELERNPLADEVVVQDLNRDPRLPFDDQAFDAVTCCVSVDYLVRPVEVLREAARVLRPGGVVVLTFSNRCFPTKAVRGWLETDEQGRVAIVQAYLERAGFADVTTALRTPPRSGSDPLWGAWARVAGPADSVESVPSG</sequence>
<dbReference type="PANTHER" id="PTHR43036:SF2">
    <property type="entry name" value="OS04G0481300 PROTEIN"/>
    <property type="match status" value="1"/>
</dbReference>
<protein>
    <submittedName>
        <fullName evidence="2">Methyltransferase family protein</fullName>
    </submittedName>
</protein>
<evidence type="ECO:0000313" key="2">
    <source>
        <dbReference type="EMBL" id="TQJ08952.1"/>
    </source>
</evidence>
<comment type="caution">
    <text evidence="2">The sequence shown here is derived from an EMBL/GenBank/DDBJ whole genome shotgun (WGS) entry which is preliminary data.</text>
</comment>